<dbReference type="OrthoDB" id="9802489at2"/>
<dbReference type="GO" id="GO:0046464">
    <property type="term" value="P:acylglycerol catabolic process"/>
    <property type="evidence" value="ECO:0007669"/>
    <property type="project" value="TreeGrafter"/>
</dbReference>
<dbReference type="SUPFAM" id="SSF53474">
    <property type="entry name" value="alpha/beta-Hydrolases"/>
    <property type="match status" value="1"/>
</dbReference>
<dbReference type="PANTHER" id="PTHR43798:SF5">
    <property type="entry name" value="MONOACYLGLYCEROL LIPASE ABHD6"/>
    <property type="match status" value="1"/>
</dbReference>
<evidence type="ECO:0000256" key="1">
    <source>
        <dbReference type="SAM" id="MobiDB-lite"/>
    </source>
</evidence>
<evidence type="ECO:0000313" key="3">
    <source>
        <dbReference type="EMBL" id="RVW08435.1"/>
    </source>
</evidence>
<dbReference type="Pfam" id="PF00561">
    <property type="entry name" value="Abhydrolase_1"/>
    <property type="match status" value="1"/>
</dbReference>
<dbReference type="PANTHER" id="PTHR43798">
    <property type="entry name" value="MONOACYLGLYCEROL LIPASE"/>
    <property type="match status" value="1"/>
</dbReference>
<dbReference type="InterPro" id="IPR029058">
    <property type="entry name" value="AB_hydrolase_fold"/>
</dbReference>
<gene>
    <name evidence="3" type="ORF">EGT67_16060</name>
</gene>
<keyword evidence="4" id="KW-1185">Reference proteome</keyword>
<reference evidence="3 4" key="1">
    <citation type="submission" date="2018-11" db="EMBL/GenBank/DDBJ databases">
        <title>Rhodococcus spongicola sp. nov. and Rhodococcus xishaensis sp. nov. from marine sponges.</title>
        <authorList>
            <person name="Li L."/>
            <person name="Lin H.W."/>
        </authorList>
    </citation>
    <scope>NUCLEOTIDE SEQUENCE [LARGE SCALE GENOMIC DNA]</scope>
    <source>
        <strain evidence="3 4">CCTCC AB2014297</strain>
    </source>
</reference>
<accession>A0A3S3ZU91</accession>
<dbReference type="InterPro" id="IPR000073">
    <property type="entry name" value="AB_hydrolase_1"/>
</dbReference>
<dbReference type="GO" id="GO:0016020">
    <property type="term" value="C:membrane"/>
    <property type="evidence" value="ECO:0007669"/>
    <property type="project" value="TreeGrafter"/>
</dbReference>
<dbReference type="AlphaFoldDB" id="A0A3S3ZU91"/>
<comment type="caution">
    <text evidence="3">The sequence shown here is derived from an EMBL/GenBank/DDBJ whole genome shotgun (WGS) entry which is preliminary data.</text>
</comment>
<keyword evidence="3" id="KW-0378">Hydrolase</keyword>
<feature type="region of interest" description="Disordered" evidence="1">
    <location>
        <begin position="1"/>
        <end position="40"/>
    </location>
</feature>
<proteinExistence type="predicted"/>
<dbReference type="EMBL" id="RKLP01000008">
    <property type="protein sequence ID" value="RVW08435.1"/>
    <property type="molecule type" value="Genomic_DNA"/>
</dbReference>
<sequence length="300" mass="31858">MPRPSTCLSSRSPRTAGPSEAKACPSATHSLDEHRSAAPGKDGIELVELTAPRSERPTVVLLHSLGTDHRLWRHQIDFLTTHYDVSAPDSRGHGKSPRTGAVSIDAWTDDLHEVIEAHGPVHLIGLSMGGLQAIAVAAKHPEMVRSVTIANSFARLPIEVADARIDGFAESITRAGMAAFAKEYLDQTLTQPLDTSDYAALYDAISTMSADAYLASATATFRADVVPLLGAITCPALVVTGELDAKIPSERTAEIVGGLDHARHEVVPGAGHLSCIENPAHFNAVIASFLARVDDRATID</sequence>
<organism evidence="3 4">
    <name type="scientific">Prescottella agglutinans</name>
    <dbReference type="NCBI Taxonomy" id="1644129"/>
    <lineage>
        <taxon>Bacteria</taxon>
        <taxon>Bacillati</taxon>
        <taxon>Actinomycetota</taxon>
        <taxon>Actinomycetes</taxon>
        <taxon>Mycobacteriales</taxon>
        <taxon>Nocardiaceae</taxon>
        <taxon>Prescottella</taxon>
    </lineage>
</organism>
<feature type="domain" description="AB hydrolase-1" evidence="2">
    <location>
        <begin position="57"/>
        <end position="279"/>
    </location>
</feature>
<feature type="compositionally biased region" description="Polar residues" evidence="1">
    <location>
        <begin position="1"/>
        <end position="13"/>
    </location>
</feature>
<evidence type="ECO:0000313" key="4">
    <source>
        <dbReference type="Proteomes" id="UP000286208"/>
    </source>
</evidence>
<dbReference type="InterPro" id="IPR050266">
    <property type="entry name" value="AB_hydrolase_sf"/>
</dbReference>
<dbReference type="Gene3D" id="3.40.50.1820">
    <property type="entry name" value="alpha/beta hydrolase"/>
    <property type="match status" value="1"/>
</dbReference>
<protein>
    <submittedName>
        <fullName evidence="3">Alpha/beta fold hydrolase</fullName>
    </submittedName>
</protein>
<dbReference type="PRINTS" id="PR00111">
    <property type="entry name" value="ABHYDROLASE"/>
</dbReference>
<name>A0A3S3ZU91_9NOCA</name>
<dbReference type="GO" id="GO:0047372">
    <property type="term" value="F:monoacylglycerol lipase activity"/>
    <property type="evidence" value="ECO:0007669"/>
    <property type="project" value="TreeGrafter"/>
</dbReference>
<evidence type="ECO:0000259" key="2">
    <source>
        <dbReference type="Pfam" id="PF00561"/>
    </source>
</evidence>
<dbReference type="Proteomes" id="UP000286208">
    <property type="component" value="Unassembled WGS sequence"/>
</dbReference>